<evidence type="ECO:0000256" key="13">
    <source>
        <dbReference type="PIRSR" id="PIRSR001400-2"/>
    </source>
</evidence>
<evidence type="ECO:0000256" key="1">
    <source>
        <dbReference type="ARBA" id="ARBA00005031"/>
    </source>
</evidence>
<comment type="catalytic activity">
    <reaction evidence="10">
        <text>(2R)-2-phosphoglycerate = phosphoenolpyruvate + H2O</text>
        <dbReference type="Rhea" id="RHEA:10164"/>
        <dbReference type="ChEBI" id="CHEBI:15377"/>
        <dbReference type="ChEBI" id="CHEBI:58289"/>
        <dbReference type="ChEBI" id="CHEBI:58702"/>
        <dbReference type="EC" id="4.2.1.11"/>
    </reaction>
    <physiologicalReaction direction="left-to-right" evidence="10">
        <dbReference type="Rhea" id="RHEA:10165"/>
    </physiologicalReaction>
</comment>
<dbReference type="SMART" id="SM01192">
    <property type="entry name" value="Enolase_C"/>
    <property type="match status" value="1"/>
</dbReference>
<dbReference type="PRINTS" id="PR00148">
    <property type="entry name" value="ENOLASE"/>
</dbReference>
<dbReference type="GO" id="GO:0004634">
    <property type="term" value="F:phosphopyruvate hydratase activity"/>
    <property type="evidence" value="ECO:0007669"/>
    <property type="project" value="UniProtKB-UniRule"/>
</dbReference>
<feature type="binding site" evidence="11 14">
    <location>
        <position position="251"/>
    </location>
    <ligand>
        <name>Mg(2+)</name>
        <dbReference type="ChEBI" id="CHEBI:18420"/>
    </ligand>
</feature>
<feature type="binding site" evidence="11">
    <location>
        <position position="378"/>
    </location>
    <ligand>
        <name>(2R)-2-phosphoglycerate</name>
        <dbReference type="ChEBI" id="CHEBI:58289"/>
    </ligand>
</feature>
<comment type="cofactor">
    <cofactor evidence="11">
        <name>Mg(2+)</name>
        <dbReference type="ChEBI" id="CHEBI:18420"/>
    </cofactor>
    <text evidence="11">Binds a second Mg(2+) ion via substrate during catalysis.</text>
</comment>
<evidence type="ECO:0000313" key="17">
    <source>
        <dbReference type="EMBL" id="MCC2242224.1"/>
    </source>
</evidence>
<feature type="binding site" evidence="13">
    <location>
        <position position="171"/>
    </location>
    <ligand>
        <name>substrate</name>
    </ligand>
</feature>
<dbReference type="Gene3D" id="3.20.20.120">
    <property type="entry name" value="Enolase-like C-terminal domain"/>
    <property type="match status" value="1"/>
</dbReference>
<dbReference type="Gene3D" id="3.30.390.10">
    <property type="entry name" value="Enolase-like, N-terminal domain"/>
    <property type="match status" value="1"/>
</dbReference>
<keyword evidence="8 11" id="KW-0324">Glycolysis</keyword>
<evidence type="ECO:0000256" key="4">
    <source>
        <dbReference type="ARBA" id="ARBA00017068"/>
    </source>
</evidence>
<reference evidence="17" key="1">
    <citation type="submission" date="2021-10" db="EMBL/GenBank/DDBJ databases">
        <title>Anaerobic single-cell dispensing facilitates the cultivation of human gut bacteria.</title>
        <authorList>
            <person name="Afrizal A."/>
        </authorList>
    </citation>
    <scope>NUCLEOTIDE SEQUENCE</scope>
    <source>
        <strain evidence="17">CLA-AA-H204</strain>
    </source>
</reference>
<feature type="binding site" evidence="11">
    <location>
        <position position="170"/>
    </location>
    <ligand>
        <name>(2R)-2-phosphoglycerate</name>
        <dbReference type="ChEBI" id="CHEBI:58289"/>
    </ligand>
</feature>
<evidence type="ECO:0000313" key="18">
    <source>
        <dbReference type="Proteomes" id="UP001198893"/>
    </source>
</evidence>
<proteinExistence type="inferred from homology"/>
<evidence type="ECO:0000256" key="12">
    <source>
        <dbReference type="PIRSR" id="PIRSR001400-1"/>
    </source>
</evidence>
<dbReference type="RefSeq" id="WP_227710142.1">
    <property type="nucleotide sequence ID" value="NZ_JAJEQW010000007.1"/>
</dbReference>
<dbReference type="PIRSF" id="PIRSF001400">
    <property type="entry name" value="Enolase"/>
    <property type="match status" value="1"/>
</dbReference>
<dbReference type="EC" id="4.2.1.11" evidence="3 11"/>
<comment type="caution">
    <text evidence="17">The sequence shown here is derived from an EMBL/GenBank/DDBJ whole genome shotgun (WGS) entry which is preliminary data.</text>
</comment>
<comment type="subcellular location">
    <subcellularLocation>
        <location evidence="11">Cytoplasm</location>
    </subcellularLocation>
    <subcellularLocation>
        <location evidence="11">Secreted</location>
    </subcellularLocation>
    <subcellularLocation>
        <location evidence="11">Cell surface</location>
    </subcellularLocation>
    <text evidence="11">Fractions of enolase are present in both the cytoplasm and on the cell surface.</text>
</comment>
<dbReference type="EMBL" id="JAJEQW010000007">
    <property type="protein sequence ID" value="MCC2242224.1"/>
    <property type="molecule type" value="Genomic_DNA"/>
</dbReference>
<dbReference type="GO" id="GO:0009986">
    <property type="term" value="C:cell surface"/>
    <property type="evidence" value="ECO:0007669"/>
    <property type="project" value="UniProtKB-SubCell"/>
</dbReference>
<dbReference type="Pfam" id="PF00113">
    <property type="entry name" value="Enolase_C"/>
    <property type="match status" value="1"/>
</dbReference>
<dbReference type="Proteomes" id="UP001198893">
    <property type="component" value="Unassembled WGS sequence"/>
</dbReference>
<feature type="binding site" evidence="11">
    <location>
        <position position="348"/>
    </location>
    <ligand>
        <name>(2R)-2-phosphoglycerate</name>
        <dbReference type="ChEBI" id="CHEBI:58289"/>
    </ligand>
</feature>
<sequence length="421" mass="45768">MAVKMTITRIHAREILDSRGNPTIETEVTVETETTGKKSTARAAAPSGASTGEFEAIELRDGGGRYGGNGVQQAVENVNTRIAKALIGRNVLRQENLDALMLELDGTENKGSLGANAILSVSLACAKAAAKALQMPLYRYVGGVNAVTIPVPMMNILNGGAHSDNNLDVQEFMILPIGADSITEGIRWCAEVYHHLKKLLKNRGLSVAVGDEGGFAPNIANEEEAIQLIMEAITKAGYSCGRGKQFMISLDAAASEWKGNAPGEYYLPKSGKRYTTDELIVHWEKMIRRFPIYSIEDPLDEEDWDGWKRLTEKVGDKVILVGDDLFVTNPVRLNKGISMGCGNAILIKPNQIGTLSETMEAIRMAKEHGYETIMSHRSGETEDTTIADLSVGLGSDLIKTGAPCRGERTAKYNRLIRIEES</sequence>
<keyword evidence="5 11" id="KW-0964">Secreted</keyword>
<organism evidence="17 18">
    <name type="scientific">Roseburia amylophila</name>
    <dbReference type="NCBI Taxonomy" id="2981794"/>
    <lineage>
        <taxon>Bacteria</taxon>
        <taxon>Bacillati</taxon>
        <taxon>Bacillota</taxon>
        <taxon>Clostridia</taxon>
        <taxon>Lachnospirales</taxon>
        <taxon>Lachnospiraceae</taxon>
        <taxon>Roseburia</taxon>
    </lineage>
</organism>
<feature type="binding site" evidence="13">
    <location>
        <position position="323"/>
    </location>
    <ligand>
        <name>substrate</name>
    </ligand>
</feature>
<dbReference type="InterPro" id="IPR020811">
    <property type="entry name" value="Enolase_N"/>
</dbReference>
<dbReference type="GO" id="GO:0005576">
    <property type="term" value="C:extracellular region"/>
    <property type="evidence" value="ECO:0007669"/>
    <property type="project" value="UniProtKB-SubCell"/>
</dbReference>
<dbReference type="InterPro" id="IPR020809">
    <property type="entry name" value="Enolase_CS"/>
</dbReference>
<evidence type="ECO:0000256" key="7">
    <source>
        <dbReference type="ARBA" id="ARBA00022842"/>
    </source>
</evidence>
<comment type="function">
    <text evidence="11">Catalyzes the reversible conversion of 2-phosphoglycerate (2-PG) into phosphoenolpyruvate (PEP). It is essential for the degradation of carbohydrates via glycolysis.</text>
</comment>
<evidence type="ECO:0000259" key="16">
    <source>
        <dbReference type="SMART" id="SM01193"/>
    </source>
</evidence>
<dbReference type="SUPFAM" id="SSF51604">
    <property type="entry name" value="Enolase C-terminal domain-like"/>
    <property type="match status" value="1"/>
</dbReference>
<feature type="binding site" evidence="11">
    <location>
        <position position="399"/>
    </location>
    <ligand>
        <name>(2R)-2-phosphoglycerate</name>
        <dbReference type="ChEBI" id="CHEBI:58289"/>
    </ligand>
</feature>
<dbReference type="InterPro" id="IPR036849">
    <property type="entry name" value="Enolase-like_C_sf"/>
</dbReference>
<evidence type="ECO:0000256" key="11">
    <source>
        <dbReference type="HAMAP-Rule" id="MF_00318"/>
    </source>
</evidence>
<protein>
    <recommendedName>
        <fullName evidence="4 11">Enolase</fullName>
        <ecNumber evidence="3 11">4.2.1.11</ecNumber>
    </recommendedName>
    <alternativeName>
        <fullName evidence="11">2-phospho-D-glycerate hydro-lyase</fullName>
    </alternativeName>
    <alternativeName>
        <fullName evidence="11">2-phosphoglycerate dehydratase</fullName>
    </alternativeName>
</protein>
<dbReference type="SUPFAM" id="SSF54826">
    <property type="entry name" value="Enolase N-terminal domain-like"/>
    <property type="match status" value="1"/>
</dbReference>
<dbReference type="SFLD" id="SFLDG00178">
    <property type="entry name" value="enolase"/>
    <property type="match status" value="1"/>
</dbReference>
<dbReference type="PANTHER" id="PTHR11902">
    <property type="entry name" value="ENOLASE"/>
    <property type="match status" value="1"/>
</dbReference>
<evidence type="ECO:0000256" key="2">
    <source>
        <dbReference type="ARBA" id="ARBA00009604"/>
    </source>
</evidence>
<evidence type="ECO:0000256" key="10">
    <source>
        <dbReference type="ARBA" id="ARBA00048951"/>
    </source>
</evidence>
<feature type="binding site" evidence="13">
    <location>
        <begin position="375"/>
        <end position="378"/>
    </location>
    <ligand>
        <name>substrate</name>
    </ligand>
</feature>
<feature type="binding site" evidence="13">
    <location>
        <position position="296"/>
    </location>
    <ligand>
        <name>substrate</name>
    </ligand>
</feature>
<evidence type="ECO:0000256" key="9">
    <source>
        <dbReference type="ARBA" id="ARBA00023239"/>
    </source>
</evidence>
<feature type="binding site" evidence="11">
    <location>
        <position position="377"/>
    </location>
    <ligand>
        <name>(2R)-2-phosphoglycerate</name>
        <dbReference type="ChEBI" id="CHEBI:58289"/>
    </ligand>
</feature>
<comment type="similarity">
    <text evidence="2 11">Belongs to the enolase family.</text>
</comment>
<dbReference type="InterPro" id="IPR020810">
    <property type="entry name" value="Enolase_C"/>
</dbReference>
<feature type="domain" description="Enolase C-terminal TIM barrel" evidence="15">
    <location>
        <begin position="146"/>
        <end position="421"/>
    </location>
</feature>
<feature type="binding site" evidence="13">
    <location>
        <position position="162"/>
    </location>
    <ligand>
        <name>substrate</name>
    </ligand>
</feature>
<dbReference type="Pfam" id="PF03952">
    <property type="entry name" value="Enolase_N"/>
    <property type="match status" value="1"/>
</dbReference>
<evidence type="ECO:0000256" key="3">
    <source>
        <dbReference type="ARBA" id="ARBA00012058"/>
    </source>
</evidence>
<comment type="pathway">
    <text evidence="1 11">Carbohydrate degradation; glycolysis; pyruvate from D-glyceraldehyde 3-phosphate: step 4/5.</text>
</comment>
<dbReference type="GO" id="GO:0000015">
    <property type="term" value="C:phosphopyruvate hydratase complex"/>
    <property type="evidence" value="ECO:0007669"/>
    <property type="project" value="InterPro"/>
</dbReference>
<dbReference type="SFLD" id="SFLDS00001">
    <property type="entry name" value="Enolase"/>
    <property type="match status" value="1"/>
</dbReference>
<keyword evidence="9 11" id="KW-0456">Lyase</keyword>
<feature type="active site" description="Proton acceptor" evidence="11 12">
    <location>
        <position position="348"/>
    </location>
</feature>
<feature type="binding site" evidence="11 14">
    <location>
        <position position="323"/>
    </location>
    <ligand>
        <name>Mg(2+)</name>
        <dbReference type="ChEBI" id="CHEBI:18420"/>
    </ligand>
</feature>
<dbReference type="GO" id="GO:0000287">
    <property type="term" value="F:magnesium ion binding"/>
    <property type="evidence" value="ECO:0007669"/>
    <property type="project" value="UniProtKB-UniRule"/>
</dbReference>
<dbReference type="PANTHER" id="PTHR11902:SF1">
    <property type="entry name" value="ENOLASE"/>
    <property type="match status" value="1"/>
</dbReference>
<dbReference type="InterPro" id="IPR000941">
    <property type="entry name" value="Enolase"/>
</dbReference>
<feature type="binding site" evidence="11 14">
    <location>
        <position position="296"/>
    </location>
    <ligand>
        <name>Mg(2+)</name>
        <dbReference type="ChEBI" id="CHEBI:18420"/>
    </ligand>
</feature>
<accession>A0AAW4WFU0</accession>
<keyword evidence="6 11" id="KW-0479">Metal-binding</keyword>
<evidence type="ECO:0000259" key="15">
    <source>
        <dbReference type="SMART" id="SM01192"/>
    </source>
</evidence>
<dbReference type="SMART" id="SM01193">
    <property type="entry name" value="Enolase_N"/>
    <property type="match status" value="1"/>
</dbReference>
<dbReference type="CDD" id="cd03313">
    <property type="entry name" value="enolase"/>
    <property type="match status" value="1"/>
</dbReference>
<gene>
    <name evidence="11 17" type="primary">eno</name>
    <name evidence="17" type="ORF">LKD47_07920</name>
</gene>
<dbReference type="AlphaFoldDB" id="A0AAW4WFU0"/>
<dbReference type="GO" id="GO:0006096">
    <property type="term" value="P:glycolytic process"/>
    <property type="evidence" value="ECO:0007669"/>
    <property type="project" value="UniProtKB-UniRule"/>
</dbReference>
<name>A0AAW4WFU0_9FIRM</name>
<feature type="domain" description="Enolase N-terminal" evidence="16">
    <location>
        <begin position="7"/>
        <end position="141"/>
    </location>
</feature>
<keyword evidence="11" id="KW-0963">Cytoplasm</keyword>
<keyword evidence="7 11" id="KW-0460">Magnesium</keyword>
<dbReference type="PROSITE" id="PS00164">
    <property type="entry name" value="ENOLASE"/>
    <property type="match status" value="1"/>
</dbReference>
<comment type="cofactor">
    <cofactor evidence="14">
        <name>Mg(2+)</name>
        <dbReference type="ChEBI" id="CHEBI:18420"/>
    </cofactor>
    <text evidence="14">Mg(2+) is required for catalysis and for stabilizing the dimer.</text>
</comment>
<dbReference type="NCBIfam" id="TIGR01060">
    <property type="entry name" value="eno"/>
    <property type="match status" value="1"/>
</dbReference>
<dbReference type="SFLD" id="SFLDF00002">
    <property type="entry name" value="enolase"/>
    <property type="match status" value="1"/>
</dbReference>
<evidence type="ECO:0000256" key="6">
    <source>
        <dbReference type="ARBA" id="ARBA00022723"/>
    </source>
</evidence>
<evidence type="ECO:0000256" key="8">
    <source>
        <dbReference type="ARBA" id="ARBA00023152"/>
    </source>
</evidence>
<dbReference type="HAMAP" id="MF_00318">
    <property type="entry name" value="Enolase"/>
    <property type="match status" value="1"/>
</dbReference>
<feature type="binding site" evidence="13">
    <location>
        <position position="399"/>
    </location>
    <ligand>
        <name>substrate</name>
    </ligand>
</feature>
<dbReference type="InterPro" id="IPR029017">
    <property type="entry name" value="Enolase-like_N"/>
</dbReference>
<evidence type="ECO:0000256" key="14">
    <source>
        <dbReference type="PIRSR" id="PIRSR001400-3"/>
    </source>
</evidence>
<feature type="active site" description="Proton donor" evidence="11 12">
    <location>
        <position position="212"/>
    </location>
</feature>
<evidence type="ECO:0000256" key="5">
    <source>
        <dbReference type="ARBA" id="ARBA00022525"/>
    </source>
</evidence>